<dbReference type="GO" id="GO:0046872">
    <property type="term" value="F:metal ion binding"/>
    <property type="evidence" value="ECO:0007669"/>
    <property type="project" value="UniProtKB-UniRule"/>
</dbReference>
<keyword evidence="12" id="KW-0472">Membrane</keyword>
<comment type="subcellular location">
    <subcellularLocation>
        <location evidence="17">Cell inner membrane</location>
        <topology evidence="17">Lipid-anchor</topology>
        <orientation evidence="17">Periplasmic side</orientation>
    </subcellularLocation>
</comment>
<evidence type="ECO:0000256" key="8">
    <source>
        <dbReference type="ARBA" id="ARBA00022723"/>
    </source>
</evidence>
<evidence type="ECO:0000256" key="9">
    <source>
        <dbReference type="ARBA" id="ARBA00022729"/>
    </source>
</evidence>
<dbReference type="AlphaFoldDB" id="A0A7R6SSX8"/>
<dbReference type="SUPFAM" id="SSF143631">
    <property type="entry name" value="ApbE-like"/>
    <property type="match status" value="1"/>
</dbReference>
<dbReference type="Proteomes" id="UP000595663">
    <property type="component" value="Chromosome"/>
</dbReference>
<comment type="catalytic activity">
    <reaction evidence="16 18">
        <text>L-threonyl-[protein] + FAD = FMN-L-threonyl-[protein] + AMP + H(+)</text>
        <dbReference type="Rhea" id="RHEA:36847"/>
        <dbReference type="Rhea" id="RHEA-COMP:11060"/>
        <dbReference type="Rhea" id="RHEA-COMP:11061"/>
        <dbReference type="ChEBI" id="CHEBI:15378"/>
        <dbReference type="ChEBI" id="CHEBI:30013"/>
        <dbReference type="ChEBI" id="CHEBI:57692"/>
        <dbReference type="ChEBI" id="CHEBI:74257"/>
        <dbReference type="ChEBI" id="CHEBI:456215"/>
        <dbReference type="EC" id="2.7.1.180"/>
    </reaction>
</comment>
<dbReference type="PANTHER" id="PTHR30040:SF2">
    <property type="entry name" value="FAD:PROTEIN FMN TRANSFERASE"/>
    <property type="match status" value="1"/>
</dbReference>
<evidence type="ECO:0000256" key="3">
    <source>
        <dbReference type="ARBA" id="ARBA00016337"/>
    </source>
</evidence>
<comment type="similarity">
    <text evidence="1 18">Belongs to the ApbE family.</text>
</comment>
<evidence type="ECO:0000256" key="13">
    <source>
        <dbReference type="ARBA" id="ARBA00023139"/>
    </source>
</evidence>
<organism evidence="20 21">
    <name type="scientific">Amphritea japonica ATCC BAA-1530</name>
    <dbReference type="NCBI Taxonomy" id="1278309"/>
    <lineage>
        <taxon>Bacteria</taxon>
        <taxon>Pseudomonadati</taxon>
        <taxon>Pseudomonadota</taxon>
        <taxon>Gammaproteobacteria</taxon>
        <taxon>Oceanospirillales</taxon>
        <taxon>Oceanospirillaceae</taxon>
        <taxon>Amphritea</taxon>
    </lineage>
</organism>
<keyword evidence="4" id="KW-1003">Cell membrane</keyword>
<dbReference type="PANTHER" id="PTHR30040">
    <property type="entry name" value="THIAMINE BIOSYNTHESIS LIPOPROTEIN APBE"/>
    <property type="match status" value="1"/>
</dbReference>
<dbReference type="PIRSF" id="PIRSF006268">
    <property type="entry name" value="ApbE"/>
    <property type="match status" value="1"/>
</dbReference>
<keyword evidence="14 20" id="KW-0449">Lipoprotein</keyword>
<dbReference type="GO" id="GO:0016740">
    <property type="term" value="F:transferase activity"/>
    <property type="evidence" value="ECO:0007669"/>
    <property type="project" value="UniProtKB-UniRule"/>
</dbReference>
<keyword evidence="6 18" id="KW-0285">Flavoprotein</keyword>
<feature type="binding site" evidence="19">
    <location>
        <position position="308"/>
    </location>
    <ligand>
        <name>Mg(2+)</name>
        <dbReference type="ChEBI" id="CHEBI:18420"/>
    </ligand>
</feature>
<accession>A0A7R6SSX8</accession>
<keyword evidence="11 18" id="KW-0460">Magnesium</keyword>
<gene>
    <name evidence="20" type="primary">apbE</name>
    <name evidence="20" type="ORF">AMJAP_1490</name>
</gene>
<keyword evidence="13" id="KW-0564">Palmitate</keyword>
<dbReference type="FunFam" id="3.10.520.10:FF:000001">
    <property type="entry name" value="FAD:protein FMN transferase"/>
    <property type="match status" value="1"/>
</dbReference>
<evidence type="ECO:0000256" key="10">
    <source>
        <dbReference type="ARBA" id="ARBA00022827"/>
    </source>
</evidence>
<evidence type="ECO:0000256" key="4">
    <source>
        <dbReference type="ARBA" id="ARBA00022475"/>
    </source>
</evidence>
<evidence type="ECO:0000256" key="1">
    <source>
        <dbReference type="ARBA" id="ARBA00008282"/>
    </source>
</evidence>
<evidence type="ECO:0000256" key="11">
    <source>
        <dbReference type="ARBA" id="ARBA00022842"/>
    </source>
</evidence>
<dbReference type="Pfam" id="PF02424">
    <property type="entry name" value="ApbE"/>
    <property type="match status" value="1"/>
</dbReference>
<dbReference type="Gene3D" id="3.10.520.10">
    <property type="entry name" value="ApbE-like domains"/>
    <property type="match status" value="1"/>
</dbReference>
<evidence type="ECO:0000256" key="12">
    <source>
        <dbReference type="ARBA" id="ARBA00023136"/>
    </source>
</evidence>
<comment type="cofactor">
    <cofactor evidence="19">
        <name>Mg(2+)</name>
        <dbReference type="ChEBI" id="CHEBI:18420"/>
    </cofactor>
    <cofactor evidence="19">
        <name>Mn(2+)</name>
        <dbReference type="ChEBI" id="CHEBI:29035"/>
    </cofactor>
    <text evidence="19">Magnesium. Can also use manganese.</text>
</comment>
<reference evidence="20 21" key="1">
    <citation type="journal article" date="2008" name="Int. J. Syst. Evol. Microbiol.">
        <title>Amphritea japonica sp. nov. and Amphritea balenae sp. nov., isolated from the sediment adjacent to sperm whale carcasses off Kagoshima, Japan.</title>
        <authorList>
            <person name="Miyazaki M."/>
            <person name="Nogi Y."/>
            <person name="Fujiwara Y."/>
            <person name="Kawato M."/>
            <person name="Nagahama T."/>
            <person name="Kubokawa K."/>
            <person name="Horikoshi K."/>
        </authorList>
    </citation>
    <scope>NUCLEOTIDE SEQUENCE [LARGE SCALE GENOMIC DNA]</scope>
    <source>
        <strain evidence="20 21">ATCC BAA-1530</strain>
    </source>
</reference>
<evidence type="ECO:0000256" key="19">
    <source>
        <dbReference type="PIRSR" id="PIRSR006268-2"/>
    </source>
</evidence>
<evidence type="ECO:0000256" key="6">
    <source>
        <dbReference type="ARBA" id="ARBA00022630"/>
    </source>
</evidence>
<sequence>MVADHLMSALFRHILKRPAALLLAASFLFLTVLPGCSKPPQIVGHQGLTMGTSFTVKWVSSDSETDKKLPAQIDQILIAVNNAMSTYQADSELTRINQLPAGSEVKLSSDLAKVLSRALEISQSSAGAFDVTVGPLVNLWGFGPEGRIIKAPSDDEITALSERIGYKKIQLSKTGTELYKSGDIYIDLSAIAKGFGVDKLAQLLEDVGISSYLVEIGGELRAKGIKPDGNNWKIAIEAPLVGERKIQRIIAVKNVAIATSGDYRNYFEEDGVRFSHTINPATAKPIDHKLASVTVLAADCASADALATAMMVLGPQVAEQYALQEGVEALLIVKTEAGFKEIMTPGFSDFLVQ</sequence>
<evidence type="ECO:0000256" key="16">
    <source>
        <dbReference type="ARBA" id="ARBA00048540"/>
    </source>
</evidence>
<evidence type="ECO:0000256" key="17">
    <source>
        <dbReference type="ARBA" id="ARBA00060485"/>
    </source>
</evidence>
<dbReference type="GO" id="GO:0005886">
    <property type="term" value="C:plasma membrane"/>
    <property type="evidence" value="ECO:0007669"/>
    <property type="project" value="UniProtKB-SubCell"/>
</dbReference>
<dbReference type="KEGG" id="ajp:AMJAP_1490"/>
<evidence type="ECO:0000313" key="21">
    <source>
        <dbReference type="Proteomes" id="UP000595663"/>
    </source>
</evidence>
<keyword evidence="7 18" id="KW-0808">Transferase</keyword>
<feature type="binding site" evidence="19">
    <location>
        <position position="190"/>
    </location>
    <ligand>
        <name>Mg(2+)</name>
        <dbReference type="ChEBI" id="CHEBI:18420"/>
    </ligand>
</feature>
<keyword evidence="10 18" id="KW-0274">FAD</keyword>
<keyword evidence="5" id="KW-0997">Cell inner membrane</keyword>
<feature type="binding site" evidence="19">
    <location>
        <position position="304"/>
    </location>
    <ligand>
        <name>Mg(2+)</name>
        <dbReference type="ChEBI" id="CHEBI:18420"/>
    </ligand>
</feature>
<evidence type="ECO:0000313" key="20">
    <source>
        <dbReference type="EMBL" id="BBB26085.1"/>
    </source>
</evidence>
<dbReference type="InterPro" id="IPR024932">
    <property type="entry name" value="ApbE"/>
</dbReference>
<dbReference type="EMBL" id="AP014545">
    <property type="protein sequence ID" value="BBB26085.1"/>
    <property type="molecule type" value="Genomic_DNA"/>
</dbReference>
<evidence type="ECO:0000256" key="2">
    <source>
        <dbReference type="ARBA" id="ARBA00011955"/>
    </source>
</evidence>
<proteinExistence type="inferred from homology"/>
<dbReference type="EC" id="2.7.1.180" evidence="2 18"/>
<keyword evidence="21" id="KW-1185">Reference proteome</keyword>
<evidence type="ECO:0000256" key="18">
    <source>
        <dbReference type="PIRNR" id="PIRNR006268"/>
    </source>
</evidence>
<name>A0A7R6SSX8_9GAMM</name>
<evidence type="ECO:0000256" key="15">
    <source>
        <dbReference type="ARBA" id="ARBA00031306"/>
    </source>
</evidence>
<protein>
    <recommendedName>
        <fullName evidence="3 18">FAD:protein FMN transferase</fullName>
        <ecNumber evidence="2 18">2.7.1.180</ecNumber>
    </recommendedName>
    <alternativeName>
        <fullName evidence="15 18">Flavin transferase</fullName>
    </alternativeName>
</protein>
<keyword evidence="8 18" id="KW-0479">Metal-binding</keyword>
<evidence type="ECO:0000256" key="7">
    <source>
        <dbReference type="ARBA" id="ARBA00022679"/>
    </source>
</evidence>
<evidence type="ECO:0000256" key="14">
    <source>
        <dbReference type="ARBA" id="ARBA00023288"/>
    </source>
</evidence>
<evidence type="ECO:0000256" key="5">
    <source>
        <dbReference type="ARBA" id="ARBA00022519"/>
    </source>
</evidence>
<keyword evidence="9" id="KW-0732">Signal</keyword>
<dbReference type="InterPro" id="IPR003374">
    <property type="entry name" value="ApbE-like_sf"/>
</dbReference>